<dbReference type="InterPro" id="IPR036291">
    <property type="entry name" value="NAD(P)-bd_dom_sf"/>
</dbReference>
<reference evidence="1" key="1">
    <citation type="journal article" date="2014" name="Int. J. Syst. Evol. Microbiol.">
        <title>Complete genome sequence of Corynebacterium casei LMG S-19264T (=DSM 44701T), isolated from a smear-ripened cheese.</title>
        <authorList>
            <consortium name="US DOE Joint Genome Institute (JGI-PGF)"/>
            <person name="Walter F."/>
            <person name="Albersmeier A."/>
            <person name="Kalinowski J."/>
            <person name="Ruckert C."/>
        </authorList>
    </citation>
    <scope>NUCLEOTIDE SEQUENCE</scope>
    <source>
        <strain evidence="1">CGMCC 1.15762</strain>
    </source>
</reference>
<accession>A0A8J2ZLT1</accession>
<proteinExistence type="predicted"/>
<evidence type="ECO:0000313" key="1">
    <source>
        <dbReference type="EMBL" id="GGG78516.1"/>
    </source>
</evidence>
<dbReference type="EMBL" id="BMJV01000006">
    <property type="protein sequence ID" value="GGG78516.1"/>
    <property type="molecule type" value="Genomic_DNA"/>
</dbReference>
<sequence>MNNAGTDLAFDPHLSSVKNMKRTLQLNFGGTLCVAGGILLLLTASDDDRIVHLSSALASLGLRHEPGRQCRQMLLTTYAAFRAVLNALTVSQLVALVGQRGKISAICPGFTAMEVTGFRPDRTTQRAAAYTLRVALDADVTTSTFCNDQGVLPC</sequence>
<protein>
    <submittedName>
        <fullName evidence="1">Uncharacterized protein</fullName>
    </submittedName>
</protein>
<reference evidence="1" key="2">
    <citation type="submission" date="2020-09" db="EMBL/GenBank/DDBJ databases">
        <authorList>
            <person name="Sun Q."/>
            <person name="Zhou Y."/>
        </authorList>
    </citation>
    <scope>NUCLEOTIDE SEQUENCE</scope>
    <source>
        <strain evidence="1">CGMCC 1.15762</strain>
    </source>
</reference>
<dbReference type="Proteomes" id="UP000617145">
    <property type="component" value="Unassembled WGS sequence"/>
</dbReference>
<comment type="caution">
    <text evidence="1">The sequence shown here is derived from an EMBL/GenBank/DDBJ whole genome shotgun (WGS) entry which is preliminary data.</text>
</comment>
<dbReference type="AlphaFoldDB" id="A0A8J2ZLT1"/>
<gene>
    <name evidence="1" type="ORF">GCM10011415_29390</name>
</gene>
<keyword evidence="2" id="KW-1185">Reference proteome</keyword>
<organism evidence="1 2">
    <name type="scientific">Salipiger pallidus</name>
    <dbReference type="NCBI Taxonomy" id="1775170"/>
    <lineage>
        <taxon>Bacteria</taxon>
        <taxon>Pseudomonadati</taxon>
        <taxon>Pseudomonadota</taxon>
        <taxon>Alphaproteobacteria</taxon>
        <taxon>Rhodobacterales</taxon>
        <taxon>Roseobacteraceae</taxon>
        <taxon>Salipiger</taxon>
    </lineage>
</organism>
<dbReference type="SUPFAM" id="SSF51735">
    <property type="entry name" value="NAD(P)-binding Rossmann-fold domains"/>
    <property type="match status" value="1"/>
</dbReference>
<dbReference type="Gene3D" id="3.40.50.720">
    <property type="entry name" value="NAD(P)-binding Rossmann-like Domain"/>
    <property type="match status" value="1"/>
</dbReference>
<name>A0A8J2ZLT1_9RHOB</name>
<evidence type="ECO:0000313" key="2">
    <source>
        <dbReference type="Proteomes" id="UP000617145"/>
    </source>
</evidence>